<dbReference type="PANTHER" id="PTHR12143:SF43">
    <property type="entry name" value="PUTATIVE-RELATED"/>
    <property type="match status" value="1"/>
</dbReference>
<feature type="region of interest" description="Disordered" evidence="1">
    <location>
        <begin position="155"/>
        <end position="176"/>
    </location>
</feature>
<dbReference type="InterPro" id="IPR000601">
    <property type="entry name" value="PKD_dom"/>
</dbReference>
<dbReference type="Pfam" id="PF17678">
    <property type="entry name" value="Glyco_hydro_92N"/>
    <property type="match status" value="1"/>
</dbReference>
<feature type="region of interest" description="Disordered" evidence="1">
    <location>
        <begin position="1"/>
        <end position="29"/>
    </location>
</feature>
<evidence type="ECO:0000259" key="2">
    <source>
        <dbReference type="PROSITE" id="PS50022"/>
    </source>
</evidence>
<dbReference type="RefSeq" id="WP_339574387.1">
    <property type="nucleotide sequence ID" value="NZ_JBBIAA010000005.1"/>
</dbReference>
<proteinExistence type="predicted"/>
<keyword evidence="4" id="KW-1185">Reference proteome</keyword>
<dbReference type="InterPro" id="IPR050883">
    <property type="entry name" value="PNGase"/>
</dbReference>
<dbReference type="EC" id="3.2.1.-" evidence="3"/>
<dbReference type="Gene3D" id="3.30.2080.10">
    <property type="entry name" value="GH92 mannosidase domain"/>
    <property type="match status" value="1"/>
</dbReference>
<dbReference type="Gene3D" id="1.20.1050.60">
    <property type="entry name" value="alpha-1,2-mannosidase"/>
    <property type="match status" value="1"/>
</dbReference>
<dbReference type="Pfam" id="PF00801">
    <property type="entry name" value="PKD"/>
    <property type="match status" value="1"/>
</dbReference>
<dbReference type="InterPro" id="IPR013783">
    <property type="entry name" value="Ig-like_fold"/>
</dbReference>
<dbReference type="InterPro" id="IPR000421">
    <property type="entry name" value="FA58C"/>
</dbReference>
<sequence length="1836" mass="192179">MAPPPPTSPTHPASPRRSPGPRARRAARAPLAGVAATALVVPLALVATAPLSSAAPAGAAFGTSFEQGDSPEVLVSTPELQDGEPLQDGVAGGEPGLPGSLRDDVVAVTASADNPPNEVAAAGVDGSTSSKWLTFSPTGWLQVELAEARPVTTWSMTSADDEPARDPRSVRLLGSDDGQSWTEVDRRTDVTFPARLSTQQFVLDEASAPHRWYRLQVDANGGAPLLQLAELDLADGTAPVDGTAEPMTTEVGPGPASGPTIRPRVGFTGVAALRYAGVHTADGRGYAVNRVLDVDDVAVGEDSRLSYRVFPELTGGDLSYPSLHVAMDVRFTDGTRLSELGATDQHGYPLTAAGQGASDVLYPDQWNQVEADLGAVAAGKTVEALLLSYDDPDADEGTAFGGWVDDVVIDPSPERLTAPADGTGFAELVDTRRGTNSTGSFSRGNNLPITAVPNGFNFLTPTTNANSQSWEYDWARGNDARNRPHLQGLAFSHEPSPWMGDRNQVSFMPATADGVPAGGAQARSLPFAHDDETAQPDYYGVDLDGGLRAEMTPTDHGAVMRFSFPEGAPRQVVVDTVDDDGEFSVAAGSDELTGWVDNGSGLSAGRSRMFVAGTFDRAASAAGETDGGHAGTRYAAFDGDGDVELRVATSFISLDQARANLAMEVAGRSFDDVRADAARQWDERLGVVEVQGASETELRSLYGSLYRLNLYPNSQFENTGTADEPVYRHASPMAEPAGEPTATETGAEVVDGKIYVNNGFWDTYRTVWPAYSLLYPDVAAELVDGFVQHYRDGGWVSRWSSPGYANLMTGTSSDVAFADAYLKGVDLPDALETYDAAVKNATTPSDDAAVGRKGLDSSIFLGYTPTTTGESVSWGLEGFINDYGIGNMAAALAEDPRTPEDRRARLREESTYFLDRATGYSRMFDPSVGFFQGREPDGEFQQSPEEFDPEAWGGVYTETDGWNFAFHAPHDGAGLAALYGGRQGLEDKLDEFFATPEEADKPGGYGGVIHEMREARDVRLGQLGMSNQVSHHIPYAYLQADAPEKTQALVRDIMRRLYTGDEIGQGYPGDEDNGEMSAWYVLSSLGIYPQQVGSDRWSIGSPLFDRAVVHRPDGDLVVEAQDAGGGDNGHEDVYVQSLAVDGQEHEQTWLTADQVSGGHELDFTTGPEPSSWGSATEDSPPSLTPEGEAPDPLEDSTAEGLGRLTSADGGDVGALVDDTSRTEAVLGADATLTWDSAVGARAVRTYTLTSGSGGTDGAGDPSAWVLEGSDDGESWTQVDARSGQTFDWRRQTRPFQVDDARSSVQPYSRYRLRVTDGTQEQVSLSEVELLVDPAEAVTGDLAVTAGQDLTAQTGTEVSGDLAVVAGADADAVDVTVDWGDGSEPAPADVREGRLGSLVVSGGHTYAEPGVHRVVVTATAGDESASAALLVDVALVPEGSLRAAFDSTCLGDEGTAVGATADCDAKGWAYSRAALADAGLVQGERHEVPGTDLSFVLPAVPAGAPDNATGDGQVVDLDLPADATQVSFVGAGTQGAQDETATLTYADGSTQEVPLQLSDWTLGGGAGDPQFGNVVVAAAQYRLRDGSRDGARPYVFATAPVALDGPLPVSVTMPDQQGTETEDGRVHVMAVASDGTPAAALELSAPASVAAVAGQPVEAALGTVSGGTAAPEDVTARVLWGDGTPLEEVATRVEDDAATVAGDHVYAQPGSYTAHVTVDDGRSSVTREVRVEVSAAPAVEVDPALGLGARLASPGARVAVTGTGFAPGEQVEMTLQRHQGRGEAEVVALATVRADADGGFSTQVRVPADARRGPHDLRAHGVTSDAATSERLVVAGR</sequence>
<dbReference type="InterPro" id="IPR012939">
    <property type="entry name" value="Glyco_hydro_92"/>
</dbReference>
<dbReference type="InterPro" id="IPR005887">
    <property type="entry name" value="GH92_a_mannosidase_put"/>
</dbReference>
<dbReference type="Gene3D" id="2.60.120.260">
    <property type="entry name" value="Galactose-binding domain-like"/>
    <property type="match status" value="2"/>
</dbReference>
<evidence type="ECO:0000256" key="1">
    <source>
        <dbReference type="SAM" id="MobiDB-lite"/>
    </source>
</evidence>
<dbReference type="Pfam" id="PF07971">
    <property type="entry name" value="Glyco_hydro_92"/>
    <property type="match status" value="1"/>
</dbReference>
<dbReference type="GO" id="GO:0016798">
    <property type="term" value="F:hydrolase activity, acting on glycosyl bonds"/>
    <property type="evidence" value="ECO:0007669"/>
    <property type="project" value="UniProtKB-KW"/>
</dbReference>
<feature type="domain" description="F5/8 type C" evidence="2">
    <location>
        <begin position="90"/>
        <end position="236"/>
    </location>
</feature>
<evidence type="ECO:0000313" key="3">
    <source>
        <dbReference type="EMBL" id="MEJ5945002.1"/>
    </source>
</evidence>
<dbReference type="InterPro" id="IPR008979">
    <property type="entry name" value="Galactose-bd-like_sf"/>
</dbReference>
<dbReference type="InterPro" id="IPR035986">
    <property type="entry name" value="PKD_dom_sf"/>
</dbReference>
<feature type="region of interest" description="Disordered" evidence="1">
    <location>
        <begin position="1156"/>
        <end position="1215"/>
    </location>
</feature>
<dbReference type="NCBIfam" id="TIGR01180">
    <property type="entry name" value="aman2_put"/>
    <property type="match status" value="1"/>
</dbReference>
<dbReference type="SUPFAM" id="SSF49785">
    <property type="entry name" value="Galactose-binding domain-like"/>
    <property type="match status" value="1"/>
</dbReference>
<dbReference type="Gene3D" id="1.20.1610.10">
    <property type="entry name" value="alpha-1,2-mannosidases domains"/>
    <property type="match status" value="1"/>
</dbReference>
<accession>A0ABU8RIU0</accession>
<dbReference type="EMBL" id="JBBIAA010000005">
    <property type="protein sequence ID" value="MEJ5945002.1"/>
    <property type="molecule type" value="Genomic_DNA"/>
</dbReference>
<dbReference type="PANTHER" id="PTHR12143">
    <property type="entry name" value="PEPTIDE N-GLYCANASE PNGASE -RELATED"/>
    <property type="match status" value="1"/>
</dbReference>
<dbReference type="PROSITE" id="PS50022">
    <property type="entry name" value="FA58C_3"/>
    <property type="match status" value="1"/>
</dbReference>
<keyword evidence="3" id="KW-0326">Glycosidase</keyword>
<dbReference type="SUPFAM" id="SSF49319">
    <property type="entry name" value="Actinoxanthin-like"/>
    <property type="match status" value="1"/>
</dbReference>
<evidence type="ECO:0000313" key="4">
    <source>
        <dbReference type="Proteomes" id="UP001387100"/>
    </source>
</evidence>
<reference evidence="3 4" key="1">
    <citation type="journal article" date="2017" name="Int. J. Syst. Evol. Microbiol.">
        <title>Pseudokineococcus basanitobsidens sp. nov., isolated from volcanic rock.</title>
        <authorList>
            <person name="Lee D.W."/>
            <person name="Park M.Y."/>
            <person name="Kim J.J."/>
            <person name="Kim B.S."/>
        </authorList>
    </citation>
    <scope>NUCLEOTIDE SEQUENCE [LARGE SCALE GENOMIC DNA]</scope>
    <source>
        <strain evidence="3 4">DSM 103726</strain>
    </source>
</reference>
<dbReference type="Gene3D" id="2.60.40.230">
    <property type="entry name" value="Neocarzinostatin-like"/>
    <property type="match status" value="1"/>
</dbReference>
<feature type="compositionally biased region" description="Acidic residues" evidence="1">
    <location>
        <begin position="1188"/>
        <end position="1197"/>
    </location>
</feature>
<keyword evidence="3" id="KW-0378">Hydrolase</keyword>
<dbReference type="InterPro" id="IPR027273">
    <property type="entry name" value="Neocarzinostatin-like"/>
</dbReference>
<dbReference type="InterPro" id="IPR041371">
    <property type="entry name" value="GH92_N"/>
</dbReference>
<feature type="compositionally biased region" description="Low complexity" evidence="1">
    <location>
        <begin position="10"/>
        <end position="21"/>
    </location>
</feature>
<dbReference type="Gene3D" id="2.70.98.10">
    <property type="match status" value="1"/>
</dbReference>
<organism evidence="3 4">
    <name type="scientific">Pseudokineococcus basanitobsidens</name>
    <dbReference type="NCBI Taxonomy" id="1926649"/>
    <lineage>
        <taxon>Bacteria</taxon>
        <taxon>Bacillati</taxon>
        <taxon>Actinomycetota</taxon>
        <taxon>Actinomycetes</taxon>
        <taxon>Kineosporiales</taxon>
        <taxon>Kineosporiaceae</taxon>
        <taxon>Pseudokineococcus</taxon>
    </lineage>
</organism>
<dbReference type="InterPro" id="IPR014718">
    <property type="entry name" value="GH-type_carb-bd"/>
</dbReference>
<dbReference type="InterPro" id="IPR008928">
    <property type="entry name" value="6-hairpin_glycosidase_sf"/>
</dbReference>
<comment type="caution">
    <text evidence="3">The sequence shown here is derived from an EMBL/GenBank/DDBJ whole genome shotgun (WGS) entry which is preliminary data.</text>
</comment>
<feature type="compositionally biased region" description="Polar residues" evidence="1">
    <location>
        <begin position="1167"/>
        <end position="1181"/>
    </location>
</feature>
<name>A0ABU8RIU0_9ACTN</name>
<protein>
    <submittedName>
        <fullName evidence="3">GH92 family glycosyl hydrolase</fullName>
        <ecNumber evidence="3">3.2.1.-</ecNumber>
    </submittedName>
</protein>
<dbReference type="Pfam" id="PF00754">
    <property type="entry name" value="F5_F8_type_C"/>
    <property type="match status" value="1"/>
</dbReference>
<dbReference type="SUPFAM" id="SSF48208">
    <property type="entry name" value="Six-hairpin glycosidases"/>
    <property type="match status" value="1"/>
</dbReference>
<dbReference type="Gene3D" id="2.60.40.10">
    <property type="entry name" value="Immunoglobulins"/>
    <property type="match status" value="2"/>
</dbReference>
<dbReference type="SUPFAM" id="SSF49299">
    <property type="entry name" value="PKD domain"/>
    <property type="match status" value="1"/>
</dbReference>
<dbReference type="Proteomes" id="UP001387100">
    <property type="component" value="Unassembled WGS sequence"/>
</dbReference>
<gene>
    <name evidence="3" type="ORF">WDZ17_06790</name>
</gene>